<feature type="domain" description="RSE1/DDB1/CPSF1 second beta-propeller" evidence="3">
    <location>
        <begin position="505"/>
        <end position="909"/>
    </location>
</feature>
<dbReference type="Pfam" id="PF23726">
    <property type="entry name" value="Beta-prop_RSE1_2nd"/>
    <property type="match status" value="1"/>
</dbReference>
<protein>
    <recommendedName>
        <fullName evidence="6">Cleavage/polyadenylation specificity factor A subunit C-terminal domain-containing protein</fullName>
    </recommendedName>
</protein>
<dbReference type="Gene3D" id="2.130.10.10">
    <property type="entry name" value="YVTN repeat-like/Quinoprotein amine dehydrogenase"/>
    <property type="match status" value="3"/>
</dbReference>
<dbReference type="Pfam" id="PF03178">
    <property type="entry name" value="CPSF_A"/>
    <property type="match status" value="1"/>
</dbReference>
<dbReference type="GO" id="GO:0005634">
    <property type="term" value="C:nucleus"/>
    <property type="evidence" value="ECO:0007669"/>
    <property type="project" value="InterPro"/>
</dbReference>
<feature type="domain" description="RSE1/DDB1/CPSF1 C-terminal" evidence="2">
    <location>
        <begin position="1046"/>
        <end position="1407"/>
    </location>
</feature>
<evidence type="ECO:0000259" key="3">
    <source>
        <dbReference type="Pfam" id="PF23726"/>
    </source>
</evidence>
<evidence type="ECO:0000259" key="2">
    <source>
        <dbReference type="Pfam" id="PF03178"/>
    </source>
</evidence>
<dbReference type="InterPro" id="IPR015943">
    <property type="entry name" value="WD40/YVTN_repeat-like_dom_sf"/>
</dbReference>
<accession>A0A9C7UNA7</accession>
<evidence type="ECO:0000313" key="4">
    <source>
        <dbReference type="EMBL" id="GJQ09311.1"/>
    </source>
</evidence>
<dbReference type="PANTHER" id="PTHR10644">
    <property type="entry name" value="DNA REPAIR/RNA PROCESSING CPSF FAMILY"/>
    <property type="match status" value="1"/>
</dbReference>
<proteinExistence type="predicted"/>
<evidence type="ECO:0000256" key="1">
    <source>
        <dbReference type="SAM" id="MobiDB-lite"/>
    </source>
</evidence>
<comment type="caution">
    <text evidence="4">The sequence shown here is derived from an EMBL/GenBank/DDBJ whole genome shotgun (WGS) entry which is preliminary data.</text>
</comment>
<sequence>MLNGSFHTLVPPSAVTCSSVGYFSRRGASFGPCLALVKGTVLELHRIYFQQKRLLLISVTNLFGRPEKMLSIRRSLGQSDYLVLIFGGGTRWSILKWNDKSHFWDTIQLVDLYATIYQSVTIQQAESFEGVLDSTLLENLARTSLRSTTLVTKEEPLPFRDIVDAKIDPEHGLIAVLIRKKNLLLIAKYPVLSSRENVSVECNSNKLLSDPVILDLRRLGHYETIHFCFLFGYSLPTLALLEEKTPTWSGSFSVIRDSRLVSVIQFDFLDRKVKRIWQVEQLPHECFMVTSVPFLQGGGFLVFGWNVILYFRDGSFVDGLSCNDLGDVYLSKWSLRSHDAPISLDGSEVVLDFSSDDYMKNPGIILRDGAFFELCIPKKGVDSVISLRFCKTLIQPSTVSYCGNGLVFVGSHSSASILAEVIWKDYTDLPPGDDELGNLFGECLKRNFLVEAIEPRDSLFCIGPVQDLELFDVQIGNSRKMELIAGVGSRNCGAVIIFRRTIRPRLLTSIHLEDCQQIWSVLCHSKRGERNTSIPLLILSTKRNTIILSVLDSIDELVDSQFQTSSRTLWVSRVLQSRYIIQIFEQGLRILGNWDSLISLYELPPGDLVTQAFVCDPYVMLHLSSSYLVILKISSSDGNKLAFEQVFSTSHLSIISSCIFSCSYAMSFHDEQRKGEKLDGVISDVSDEEYDNLFAMSSISVESSFLHPSLRHNHVHRSLEFVEHGNRKQEEVITHPFVCILSSEGFLEIYDVVSKRLCFVNKSLLHFPRILVNDREKVNRARGTSRGNLRLDPQDAEVMMYEFPLENERVTDATCLWLFVRYRNELLAIYRGDFQLNDNDMEEDLLIFDFCRVSLYSLAMENSSVHVESDVIPHLRPFCNLSSHFGVFLTGSEANIIALSKGYPQKHEIMIDSDAEDTNILCLANMEDTRNNRKLWVLDSNGRIQFVEIRETQLESINSTWPVESFPMNGCVKNVVYHATTGTFGVVVSSLVSISRLERRRQIQERQKRDERAILGSQAPPEEENNIEADQNEPWNALPIEIEMYELQIYRADTWELVDKFAFKEEEAVLSATFMQVDAYKITEEEGIHEKSSIASQQQAEAAISQNSRSVKFKPKECIVIGTGFIKGEDAGTRGRLMLFEVARQEAYTEESGAFSAIQLMLIAEKELKSVVSSIARLEGYICCGVGPKVEVYKLVNESELVCCSFFSGFQLFSTSINTVKQYVLVGDMYKGSYFLFWRDRNKSLNFLGKDFDPVQTLSTEFLILNEFILFVVSDNFGNLHLLEYAGPHELESRGGEKLLRRGVLHLGTRSSCMIRLRTDWNENDSVDRAGSHAVVLGTWDGGLACLFPLQQEEYEQKNELLKKVRLYGYSLSVAGLSPQEFRIPLGLSKKTRNFGDRLLDGTLLSSLHDMEYSRIVELAKSCGLNASQLLKQSQTCGNEIFF</sequence>
<organism evidence="4 5">
    <name type="scientific">Galdieria partita</name>
    <dbReference type="NCBI Taxonomy" id="83374"/>
    <lineage>
        <taxon>Eukaryota</taxon>
        <taxon>Rhodophyta</taxon>
        <taxon>Bangiophyceae</taxon>
        <taxon>Galdieriales</taxon>
        <taxon>Galdieriaceae</taxon>
        <taxon>Galdieria</taxon>
    </lineage>
</organism>
<dbReference type="GO" id="GO:0003676">
    <property type="term" value="F:nucleic acid binding"/>
    <property type="evidence" value="ECO:0007669"/>
    <property type="project" value="InterPro"/>
</dbReference>
<evidence type="ECO:0008006" key="6">
    <source>
        <dbReference type="Google" id="ProtNLM"/>
    </source>
</evidence>
<dbReference type="OrthoDB" id="6109at2759"/>
<feature type="region of interest" description="Disordered" evidence="1">
    <location>
        <begin position="1008"/>
        <end position="1027"/>
    </location>
</feature>
<keyword evidence="5" id="KW-1185">Reference proteome</keyword>
<dbReference type="InterPro" id="IPR050358">
    <property type="entry name" value="RSE1/DDB1/CFT1"/>
</dbReference>
<evidence type="ECO:0000313" key="5">
    <source>
        <dbReference type="Proteomes" id="UP001061958"/>
    </source>
</evidence>
<dbReference type="Proteomes" id="UP001061958">
    <property type="component" value="Unassembled WGS sequence"/>
</dbReference>
<reference evidence="4" key="1">
    <citation type="journal article" date="2022" name="Proc. Natl. Acad. Sci. U.S.A.">
        <title>Life cycle and functional genomics of the unicellular red alga Galdieria for elucidating algal and plant evolution and industrial use.</title>
        <authorList>
            <person name="Hirooka S."/>
            <person name="Itabashi T."/>
            <person name="Ichinose T.M."/>
            <person name="Onuma R."/>
            <person name="Fujiwara T."/>
            <person name="Yamashita S."/>
            <person name="Jong L.W."/>
            <person name="Tomita R."/>
            <person name="Iwane A.H."/>
            <person name="Miyagishima S.Y."/>
        </authorList>
    </citation>
    <scope>NUCLEOTIDE SEQUENCE</scope>
    <source>
        <strain evidence="4">NBRC 102759</strain>
    </source>
</reference>
<gene>
    <name evidence="4" type="ORF">GpartN1_g1102.t1</name>
</gene>
<dbReference type="InterPro" id="IPR058543">
    <property type="entry name" value="Beta-prop_RSE1/DDB1/CPSF1_2nd"/>
</dbReference>
<name>A0A9C7UNA7_9RHOD</name>
<dbReference type="EMBL" id="BQMJ01000008">
    <property type="protein sequence ID" value="GJQ09311.1"/>
    <property type="molecule type" value="Genomic_DNA"/>
</dbReference>
<dbReference type="InterPro" id="IPR004871">
    <property type="entry name" value="RSE1/DDB1/CPSF1_C"/>
</dbReference>
<reference evidence="4" key="2">
    <citation type="submission" date="2022-01" db="EMBL/GenBank/DDBJ databases">
        <authorList>
            <person name="Hirooka S."/>
            <person name="Miyagishima S.Y."/>
        </authorList>
    </citation>
    <scope>NUCLEOTIDE SEQUENCE</scope>
    <source>
        <strain evidence="4">NBRC 102759</strain>
    </source>
</reference>